<keyword evidence="1" id="KW-0812">Transmembrane</keyword>
<keyword evidence="3" id="KW-1185">Reference proteome</keyword>
<evidence type="ECO:0000313" key="2">
    <source>
        <dbReference type="EMBL" id="MRH43451.1"/>
    </source>
</evidence>
<keyword evidence="1" id="KW-1133">Transmembrane helix</keyword>
<proteinExistence type="predicted"/>
<accession>A0A6A8DI81</accession>
<reference evidence="2" key="1">
    <citation type="submission" date="2019-11" db="EMBL/GenBank/DDBJ databases">
        <authorList>
            <person name="Li J."/>
        </authorList>
    </citation>
    <scope>NUCLEOTIDE SEQUENCE</scope>
    <source>
        <strain evidence="2">B6B</strain>
    </source>
</reference>
<dbReference type="RefSeq" id="WP_153737078.1">
    <property type="nucleotide sequence ID" value="NZ_WJNG01000009.1"/>
</dbReference>
<dbReference type="Pfam" id="PF13160">
    <property type="entry name" value="DUF3995"/>
    <property type="match status" value="1"/>
</dbReference>
<name>A0A6A8DI81_9BACI</name>
<dbReference type="EMBL" id="WJNG01000009">
    <property type="protein sequence ID" value="MRH43451.1"/>
    <property type="molecule type" value="Genomic_DNA"/>
</dbReference>
<feature type="transmembrane region" description="Helical" evidence="1">
    <location>
        <begin position="6"/>
        <end position="26"/>
    </location>
</feature>
<keyword evidence="1" id="KW-0472">Membrane</keyword>
<dbReference type="OrthoDB" id="8590912at2"/>
<dbReference type="InterPro" id="IPR025058">
    <property type="entry name" value="DUF3995"/>
</dbReference>
<evidence type="ECO:0000256" key="1">
    <source>
        <dbReference type="SAM" id="Phobius"/>
    </source>
</evidence>
<protein>
    <submittedName>
        <fullName evidence="2">DUF3995 domain-containing protein</fullName>
    </submittedName>
</protein>
<organism evidence="2 3">
    <name type="scientific">Aquibacillus halophilus</name>
    <dbReference type="NCBI Taxonomy" id="930132"/>
    <lineage>
        <taxon>Bacteria</taxon>
        <taxon>Bacillati</taxon>
        <taxon>Bacillota</taxon>
        <taxon>Bacilli</taxon>
        <taxon>Bacillales</taxon>
        <taxon>Bacillaceae</taxon>
        <taxon>Aquibacillus</taxon>
    </lineage>
</organism>
<dbReference type="Proteomes" id="UP000799092">
    <property type="component" value="Unassembled WGS sequence"/>
</dbReference>
<sequence length="142" mass="15872">MTDTLILLSAITILLLISGVHFYWAFGGTWGSSVVLPQKEGGEQPIFTPRVFETVSVAILILAACCILLIQANMVPFFQANFFSEVGSYIVASVFVLRAIGDFKYLGFFKRIRQTKFAKYDTKYFSPLCLYLALSFVVAVIF</sequence>
<feature type="transmembrane region" description="Helical" evidence="1">
    <location>
        <begin position="122"/>
        <end position="141"/>
    </location>
</feature>
<feature type="transmembrane region" description="Helical" evidence="1">
    <location>
        <begin position="47"/>
        <end position="70"/>
    </location>
</feature>
<feature type="transmembrane region" description="Helical" evidence="1">
    <location>
        <begin position="82"/>
        <end position="101"/>
    </location>
</feature>
<gene>
    <name evidence="2" type="ORF">GH741_12260</name>
</gene>
<comment type="caution">
    <text evidence="2">The sequence shown here is derived from an EMBL/GenBank/DDBJ whole genome shotgun (WGS) entry which is preliminary data.</text>
</comment>
<dbReference type="AlphaFoldDB" id="A0A6A8DI81"/>
<evidence type="ECO:0000313" key="3">
    <source>
        <dbReference type="Proteomes" id="UP000799092"/>
    </source>
</evidence>